<comment type="caution">
    <text evidence="3">The sequence shown here is derived from an EMBL/GenBank/DDBJ whole genome shotgun (WGS) entry which is preliminary data.</text>
</comment>
<protein>
    <recommendedName>
        <fullName evidence="5">Pentatricopeptide repeat-containing protein</fullName>
    </recommendedName>
</protein>
<dbReference type="Gene3D" id="1.25.40.10">
    <property type="entry name" value="Tetratricopeptide repeat domain"/>
    <property type="match status" value="1"/>
</dbReference>
<dbReference type="SUPFAM" id="SSF48452">
    <property type="entry name" value="TPR-like"/>
    <property type="match status" value="1"/>
</dbReference>
<evidence type="ECO:0008006" key="5">
    <source>
        <dbReference type="Google" id="ProtNLM"/>
    </source>
</evidence>
<dbReference type="NCBIfam" id="TIGR00756">
    <property type="entry name" value="PPR"/>
    <property type="match status" value="1"/>
</dbReference>
<evidence type="ECO:0000313" key="3">
    <source>
        <dbReference type="EMBL" id="KAH0905497.1"/>
    </source>
</evidence>
<dbReference type="InterPro" id="IPR002885">
    <property type="entry name" value="PPR_rpt"/>
</dbReference>
<dbReference type="InterPro" id="IPR046960">
    <property type="entry name" value="PPR_At4g14850-like_plant"/>
</dbReference>
<feature type="repeat" description="PPR" evidence="2">
    <location>
        <begin position="22"/>
        <end position="56"/>
    </location>
</feature>
<keyword evidence="1" id="KW-0677">Repeat</keyword>
<dbReference type="PROSITE" id="PS51375">
    <property type="entry name" value="PPR"/>
    <property type="match status" value="1"/>
</dbReference>
<reference evidence="3 4" key="1">
    <citation type="submission" date="2021-05" db="EMBL/GenBank/DDBJ databases">
        <title>Genome Assembly of Synthetic Allotetraploid Brassica napus Reveals Homoeologous Exchanges between Subgenomes.</title>
        <authorList>
            <person name="Davis J.T."/>
        </authorList>
    </citation>
    <scope>NUCLEOTIDE SEQUENCE [LARGE SCALE GENOMIC DNA]</scope>
    <source>
        <strain evidence="4">cv. Da-Ae</strain>
        <tissue evidence="3">Seedling</tissue>
    </source>
</reference>
<evidence type="ECO:0000256" key="2">
    <source>
        <dbReference type="PROSITE-ProRule" id="PRU00708"/>
    </source>
</evidence>
<evidence type="ECO:0000256" key="1">
    <source>
        <dbReference type="ARBA" id="ARBA00022737"/>
    </source>
</evidence>
<keyword evidence="4" id="KW-1185">Reference proteome</keyword>
<proteinExistence type="predicted"/>
<dbReference type="EMBL" id="JAGKQM010000010">
    <property type="protein sequence ID" value="KAH0905497.1"/>
    <property type="molecule type" value="Genomic_DNA"/>
</dbReference>
<dbReference type="Pfam" id="PF13041">
    <property type="entry name" value="PPR_2"/>
    <property type="match status" value="1"/>
</dbReference>
<accession>A0ABQ8BLX9</accession>
<dbReference type="PANTHER" id="PTHR47926">
    <property type="entry name" value="PENTATRICOPEPTIDE REPEAT-CONTAINING PROTEIN"/>
    <property type="match status" value="1"/>
</dbReference>
<organism evidence="3 4">
    <name type="scientific">Brassica napus</name>
    <name type="common">Rape</name>
    <dbReference type="NCBI Taxonomy" id="3708"/>
    <lineage>
        <taxon>Eukaryota</taxon>
        <taxon>Viridiplantae</taxon>
        <taxon>Streptophyta</taxon>
        <taxon>Embryophyta</taxon>
        <taxon>Tracheophyta</taxon>
        <taxon>Spermatophyta</taxon>
        <taxon>Magnoliopsida</taxon>
        <taxon>eudicotyledons</taxon>
        <taxon>Gunneridae</taxon>
        <taxon>Pentapetalae</taxon>
        <taxon>rosids</taxon>
        <taxon>malvids</taxon>
        <taxon>Brassicales</taxon>
        <taxon>Brassicaceae</taxon>
        <taxon>Brassiceae</taxon>
        <taxon>Brassica</taxon>
    </lineage>
</organism>
<gene>
    <name evidence="3" type="ORF">HID58_037324</name>
</gene>
<dbReference type="Proteomes" id="UP000824890">
    <property type="component" value="Unassembled WGS sequence"/>
</dbReference>
<name>A0ABQ8BLX9_BRANA</name>
<dbReference type="InterPro" id="IPR011990">
    <property type="entry name" value="TPR-like_helical_dom_sf"/>
</dbReference>
<sequence>MYGKCVSVSHARKLFDEIPKRNAVVWNAMISHYTHCGKIREAVDLYEAMDVMPNESSFNAIIKGLVGTEDGSSKAIGFCRKMIEGHGGGALLGACMNYGEVEPAEIAAKELLKIEPENPASYVLLGRYI</sequence>
<evidence type="ECO:0000313" key="4">
    <source>
        <dbReference type="Proteomes" id="UP000824890"/>
    </source>
</evidence>